<dbReference type="GO" id="GO:0016740">
    <property type="term" value="F:transferase activity"/>
    <property type="evidence" value="ECO:0007669"/>
    <property type="project" value="UniProtKB-KW"/>
</dbReference>
<dbReference type="PANTHER" id="PTHR34817:SF1">
    <property type="entry name" value="NUCLEOTIDYLTRANSFERASE"/>
    <property type="match status" value="1"/>
</dbReference>
<dbReference type="AlphaFoldDB" id="A0A6M3LFB2"/>
<sequence>MSSRINRCIKEGLITDYPSFLKDNIHYEVMMGSVAYGCSSDTSDMDIYGFCIPPKDILFPHLSGVIYGFDNSYPKFDQYQKHHVIDKDANKEYDFSIYNIIKYFRLVTDNNPNMIDSLFVSNWCVLHETKIGQMVREKRKIFLHKGCYWKFKGYAYSQMHKMITKNPEGKRKDIVEKYGFDIKFAMHTVRLLNECEQILSEHNIDLLRSREQLKAIRKGEVPCEEIQRYFYEKESQLEKLYNESTLPYSPDEKLIKQLLIDCLEEHYGSLEDCISKNIDVETVLNDIETLINKYRR</sequence>
<organism evidence="1">
    <name type="scientific">viral metagenome</name>
    <dbReference type="NCBI Taxonomy" id="1070528"/>
    <lineage>
        <taxon>unclassified sequences</taxon>
        <taxon>metagenomes</taxon>
        <taxon>organismal metagenomes</taxon>
    </lineage>
</organism>
<protein>
    <submittedName>
        <fullName evidence="1">Putative nucleotidyltransferase</fullName>
    </submittedName>
</protein>
<gene>
    <name evidence="1" type="ORF">MM415B04214_0007</name>
</gene>
<dbReference type="EMBL" id="MT143152">
    <property type="protein sequence ID" value="QJA93480.1"/>
    <property type="molecule type" value="Genomic_DNA"/>
</dbReference>
<name>A0A6M3LFB2_9ZZZZ</name>
<accession>A0A6M3LFB2</accession>
<keyword evidence="1" id="KW-0808">Transferase</keyword>
<proteinExistence type="predicted"/>
<evidence type="ECO:0000313" key="1">
    <source>
        <dbReference type="EMBL" id="QJA93480.1"/>
    </source>
</evidence>
<dbReference type="InterPro" id="IPR018775">
    <property type="entry name" value="RlaP"/>
</dbReference>
<dbReference type="Pfam" id="PF10127">
    <property type="entry name" value="RlaP"/>
    <property type="match status" value="1"/>
</dbReference>
<dbReference type="PANTHER" id="PTHR34817">
    <property type="entry name" value="NUCLEOTIDYLTRANSFERASE"/>
    <property type="match status" value="1"/>
</dbReference>
<reference evidence="1" key="1">
    <citation type="submission" date="2020-03" db="EMBL/GenBank/DDBJ databases">
        <title>The deep terrestrial virosphere.</title>
        <authorList>
            <person name="Holmfeldt K."/>
            <person name="Nilsson E."/>
            <person name="Simone D."/>
            <person name="Lopez-Fernandez M."/>
            <person name="Wu X."/>
            <person name="de Brujin I."/>
            <person name="Lundin D."/>
            <person name="Andersson A."/>
            <person name="Bertilsson S."/>
            <person name="Dopson M."/>
        </authorList>
    </citation>
    <scope>NUCLEOTIDE SEQUENCE</scope>
    <source>
        <strain evidence="1">MM415B04214</strain>
    </source>
</reference>